<keyword evidence="2" id="KW-1185">Reference proteome</keyword>
<dbReference type="Proteomes" id="UP000507470">
    <property type="component" value="Unassembled WGS sequence"/>
</dbReference>
<protein>
    <submittedName>
        <fullName evidence="1">Uncharacterized protein</fullName>
    </submittedName>
</protein>
<dbReference type="OrthoDB" id="6064891at2759"/>
<dbReference type="EMBL" id="CACVKT020001913">
    <property type="protein sequence ID" value="CAC5373558.1"/>
    <property type="molecule type" value="Genomic_DNA"/>
</dbReference>
<sequence>MCKKLFPVNQTLKHLLQFSSHGKQFDVSKLSLNLLEFIQNQQIHTPSTTIIQEDIFLKPELLVGKYFIHTWTDNGQDEQWKGRIYSYDGGLFEVQYNDKDGKLNQELYELTCEEMKTDFAAAYFVFEDYTVRALSNDNILAILRALGLISKNFTEPYWKKAGGEIETALGMGNIYNRLVEFLEICIANPELVLTENGIKLFYGPDFPDDDIYSSHGKQFDVSKLSLNLLEFIQNQQIHTPSTTIIQEDIFLKPELLVGKYFIHTWTDNGQDEQWKGRIYSYDGGLFEVQYNDKDGKLNQELYELTCEEMKTDFAAAYFVFEDYTVRALSNDNILAILRALGLISKIFTEPYWKKAGGEIETALGMGNIYNRLVEFLEICIANPELVLTENGIKLFYGPDFPDDDIYSYLLKPCNLDYFTKDIIVKFCFELKVKCMQLFKDFMPTGKYYAPNDEILNICKSCPSNNISVERLMAKMDNCIVNAPTYNTNSMESQSWKTIDVSKLSLNLLEFIQNQQIHTPSTTIIQEDIFLKPELLVGKNFIHTWTDNGQDEQWKGRIYSYDGGLFEVQYNDKDGKLNQELYELTCEEMKTDFAAAYFVFEGRKATGISIGSKPFGTTRPFWLPGG</sequence>
<gene>
    <name evidence="1" type="ORF">MCOR_11281</name>
</gene>
<organism evidence="1 2">
    <name type="scientific">Mytilus coruscus</name>
    <name type="common">Sea mussel</name>
    <dbReference type="NCBI Taxonomy" id="42192"/>
    <lineage>
        <taxon>Eukaryota</taxon>
        <taxon>Metazoa</taxon>
        <taxon>Spiralia</taxon>
        <taxon>Lophotrochozoa</taxon>
        <taxon>Mollusca</taxon>
        <taxon>Bivalvia</taxon>
        <taxon>Autobranchia</taxon>
        <taxon>Pteriomorphia</taxon>
        <taxon>Mytilida</taxon>
        <taxon>Mytiloidea</taxon>
        <taxon>Mytilidae</taxon>
        <taxon>Mytilinae</taxon>
        <taxon>Mytilus</taxon>
    </lineage>
</organism>
<proteinExistence type="predicted"/>
<accession>A0A6J8ATR9</accession>
<name>A0A6J8ATR9_MYTCO</name>
<evidence type="ECO:0000313" key="1">
    <source>
        <dbReference type="EMBL" id="CAC5373558.1"/>
    </source>
</evidence>
<dbReference type="AlphaFoldDB" id="A0A6J8ATR9"/>
<evidence type="ECO:0000313" key="2">
    <source>
        <dbReference type="Proteomes" id="UP000507470"/>
    </source>
</evidence>
<reference evidence="1 2" key="1">
    <citation type="submission" date="2020-06" db="EMBL/GenBank/DDBJ databases">
        <authorList>
            <person name="Li R."/>
            <person name="Bekaert M."/>
        </authorList>
    </citation>
    <scope>NUCLEOTIDE SEQUENCE [LARGE SCALE GENOMIC DNA]</scope>
    <source>
        <strain evidence="2">wild</strain>
    </source>
</reference>